<sequence>MAYLASAFEDFIGGEEVKGVDLSTDSVYIFDAEEQERIGSQRPWAQDPTYFKRVEISAIALVKMVTHAAVGGDLEVMGMMLGKVHGQTMYVLDAFELPVEGTETRVNAQDEGNEYMVEYVTKARQVGRLENVIGWYHSHPGYRCWLSGIDVETQAANQAHQDPFLAIVDHPGYSRNSSSAKALPENKAKDFGTHANRQCLSVNTEKLVSIVAKLRDVKQHQLGEDAATQNSNAILKNKGLIKSIVKESKAFVEELKHGIRTDQVKSAVFNNGLQGKGAQ</sequence>
<accession>A0ACC1HR29</accession>
<name>A0ACC1HR29_9FUNG</name>
<proteinExistence type="predicted"/>
<evidence type="ECO:0000313" key="1">
    <source>
        <dbReference type="EMBL" id="KAJ1679003.1"/>
    </source>
</evidence>
<protein>
    <submittedName>
        <fullName evidence="1">COP9 signalosome catalytic subunit rri1</fullName>
    </submittedName>
</protein>
<gene>
    <name evidence="1" type="primary">RRI1</name>
    <name evidence="1" type="ORF">EV182_002924</name>
</gene>
<comment type="caution">
    <text evidence="1">The sequence shown here is derived from an EMBL/GenBank/DDBJ whole genome shotgun (WGS) entry which is preliminary data.</text>
</comment>
<organism evidence="1 2">
    <name type="scientific">Spiromyces aspiralis</name>
    <dbReference type="NCBI Taxonomy" id="68401"/>
    <lineage>
        <taxon>Eukaryota</taxon>
        <taxon>Fungi</taxon>
        <taxon>Fungi incertae sedis</taxon>
        <taxon>Zoopagomycota</taxon>
        <taxon>Kickxellomycotina</taxon>
        <taxon>Kickxellomycetes</taxon>
        <taxon>Kickxellales</taxon>
        <taxon>Kickxellaceae</taxon>
        <taxon>Spiromyces</taxon>
    </lineage>
</organism>
<reference evidence="1" key="1">
    <citation type="submission" date="2022-06" db="EMBL/GenBank/DDBJ databases">
        <title>Phylogenomic reconstructions and comparative analyses of Kickxellomycotina fungi.</title>
        <authorList>
            <person name="Reynolds N.K."/>
            <person name="Stajich J.E."/>
            <person name="Barry K."/>
            <person name="Grigoriev I.V."/>
            <person name="Crous P."/>
            <person name="Smith M.E."/>
        </authorList>
    </citation>
    <scope>NUCLEOTIDE SEQUENCE</scope>
    <source>
        <strain evidence="1">RSA 2271</strain>
    </source>
</reference>
<dbReference type="EMBL" id="JAMZIH010000678">
    <property type="protein sequence ID" value="KAJ1679003.1"/>
    <property type="molecule type" value="Genomic_DNA"/>
</dbReference>
<evidence type="ECO:0000313" key="2">
    <source>
        <dbReference type="Proteomes" id="UP001145114"/>
    </source>
</evidence>
<keyword evidence="2" id="KW-1185">Reference proteome</keyword>
<dbReference type="Proteomes" id="UP001145114">
    <property type="component" value="Unassembled WGS sequence"/>
</dbReference>